<keyword evidence="1" id="KW-0812">Transmembrane</keyword>
<organism evidence="2 3">
    <name type="scientific">Austropuccinia psidii MF-1</name>
    <dbReference type="NCBI Taxonomy" id="1389203"/>
    <lineage>
        <taxon>Eukaryota</taxon>
        <taxon>Fungi</taxon>
        <taxon>Dikarya</taxon>
        <taxon>Basidiomycota</taxon>
        <taxon>Pucciniomycotina</taxon>
        <taxon>Pucciniomycetes</taxon>
        <taxon>Pucciniales</taxon>
        <taxon>Sphaerophragmiaceae</taxon>
        <taxon>Austropuccinia</taxon>
    </lineage>
</organism>
<dbReference type="EMBL" id="AVOT02001170">
    <property type="protein sequence ID" value="MBW0465945.1"/>
    <property type="molecule type" value="Genomic_DNA"/>
</dbReference>
<proteinExistence type="predicted"/>
<name>A0A9Q3BJE4_9BASI</name>
<evidence type="ECO:0000256" key="1">
    <source>
        <dbReference type="SAM" id="Phobius"/>
    </source>
</evidence>
<protein>
    <submittedName>
        <fullName evidence="2">Uncharacterized protein</fullName>
    </submittedName>
</protein>
<gene>
    <name evidence="2" type="ORF">O181_005660</name>
</gene>
<evidence type="ECO:0000313" key="2">
    <source>
        <dbReference type="EMBL" id="MBW0465945.1"/>
    </source>
</evidence>
<dbReference type="AlphaFoldDB" id="A0A9Q3BJE4"/>
<reference evidence="2" key="1">
    <citation type="submission" date="2021-03" db="EMBL/GenBank/DDBJ databases">
        <title>Draft genome sequence of rust myrtle Austropuccinia psidii MF-1, a brazilian biotype.</title>
        <authorList>
            <person name="Quecine M.C."/>
            <person name="Pachon D.M.R."/>
            <person name="Bonatelli M.L."/>
            <person name="Correr F.H."/>
            <person name="Franceschini L.M."/>
            <person name="Leite T.F."/>
            <person name="Margarido G.R.A."/>
            <person name="Almeida C.A."/>
            <person name="Ferrarezi J.A."/>
            <person name="Labate C.A."/>
        </authorList>
    </citation>
    <scope>NUCLEOTIDE SEQUENCE</scope>
    <source>
        <strain evidence="2">MF-1</strain>
    </source>
</reference>
<dbReference type="Proteomes" id="UP000765509">
    <property type="component" value="Unassembled WGS sequence"/>
</dbReference>
<keyword evidence="3" id="KW-1185">Reference proteome</keyword>
<comment type="caution">
    <text evidence="2">The sequence shown here is derived from an EMBL/GenBank/DDBJ whole genome shotgun (WGS) entry which is preliminary data.</text>
</comment>
<feature type="transmembrane region" description="Helical" evidence="1">
    <location>
        <begin position="163"/>
        <end position="185"/>
    </location>
</feature>
<accession>A0A9Q3BJE4</accession>
<keyword evidence="1" id="KW-0472">Membrane</keyword>
<sequence length="315" mass="33946">MSYRRGVVSSALSSPVSPIITSTSMPTPVESILTSTPLPNIQTTTVISTASPTPTPAAVSTMTSQIPVVVSSSVPKSSVSVASVILSQTVSPSPITTQALPTSSPTVSKPSSIWTSAYSSSTPNPPETIFTTFPVPSASPIALASPPQEYTSNSSTKPHQPTIYGWILPSLLLFIVVAATITFTARYRQMKKKEKLQCLKDADMEKAAESLSCNTPAKKVSLIERKNRLEENQTSFGQMSHITHFQPHERLELPKGVVDSTRVGISGERRNSILPPLMWQPKKSLHQMGAGFQENNVIGAIPYKIHQRGDTLGFF</sequence>
<keyword evidence="1" id="KW-1133">Transmembrane helix</keyword>
<evidence type="ECO:0000313" key="3">
    <source>
        <dbReference type="Proteomes" id="UP000765509"/>
    </source>
</evidence>